<organism evidence="2">
    <name type="scientific">marine metagenome</name>
    <dbReference type="NCBI Taxonomy" id="408172"/>
    <lineage>
        <taxon>unclassified sequences</taxon>
        <taxon>metagenomes</taxon>
        <taxon>ecological metagenomes</taxon>
    </lineage>
</organism>
<dbReference type="EMBL" id="UINC01057360">
    <property type="protein sequence ID" value="SVB78410.1"/>
    <property type="molecule type" value="Genomic_DNA"/>
</dbReference>
<protein>
    <submittedName>
        <fullName evidence="2">Uncharacterized protein</fullName>
    </submittedName>
</protein>
<name>A0A382GTI4_9ZZZZ</name>
<sequence length="181" mass="20155">MELLRYSGIYACRDCNNKSEGYATLLNYRRRERDVDIVADFPTVAKLRVNALHRIFQMSAVSADSRYVLVGNMGIFGRIARNHGIICREVDILEDRREVLSQAIDALPGENLTVILYPGKYIFPALRRLAERSPHPVILLADGEAAEECRNEGVLAISETELPKQHRRDTGAPAAAGAPAH</sequence>
<evidence type="ECO:0000256" key="1">
    <source>
        <dbReference type="SAM" id="MobiDB-lite"/>
    </source>
</evidence>
<evidence type="ECO:0000313" key="2">
    <source>
        <dbReference type="EMBL" id="SVB78410.1"/>
    </source>
</evidence>
<reference evidence="2" key="1">
    <citation type="submission" date="2018-05" db="EMBL/GenBank/DDBJ databases">
        <authorList>
            <person name="Lanie J.A."/>
            <person name="Ng W.-L."/>
            <person name="Kazmierczak K.M."/>
            <person name="Andrzejewski T.M."/>
            <person name="Davidsen T.M."/>
            <person name="Wayne K.J."/>
            <person name="Tettelin H."/>
            <person name="Glass J.I."/>
            <person name="Rusch D."/>
            <person name="Podicherti R."/>
            <person name="Tsui H.-C.T."/>
            <person name="Winkler M.E."/>
        </authorList>
    </citation>
    <scope>NUCLEOTIDE SEQUENCE</scope>
</reference>
<accession>A0A382GTI4</accession>
<gene>
    <name evidence="2" type="ORF">METZ01_LOCUS231264</name>
</gene>
<feature type="compositionally biased region" description="Low complexity" evidence="1">
    <location>
        <begin position="171"/>
        <end position="181"/>
    </location>
</feature>
<dbReference type="AlphaFoldDB" id="A0A382GTI4"/>
<proteinExistence type="predicted"/>
<feature type="compositionally biased region" description="Basic and acidic residues" evidence="1">
    <location>
        <begin position="161"/>
        <end position="170"/>
    </location>
</feature>
<feature type="region of interest" description="Disordered" evidence="1">
    <location>
        <begin position="158"/>
        <end position="181"/>
    </location>
</feature>